<keyword evidence="3" id="KW-1185">Reference proteome</keyword>
<dbReference type="EMBL" id="LNYR01000006">
    <property type="protein sequence ID" value="KTD52690.1"/>
    <property type="molecule type" value="Genomic_DNA"/>
</dbReference>
<dbReference type="Proteomes" id="UP000254230">
    <property type="component" value="Unassembled WGS sequence"/>
</dbReference>
<gene>
    <name evidence="1" type="ORF">Lqua_0523</name>
    <name evidence="2" type="ORF">NCTC12376_02937</name>
</gene>
<dbReference type="EMBL" id="UGOW01000001">
    <property type="protein sequence ID" value="STY19107.1"/>
    <property type="molecule type" value="Genomic_DNA"/>
</dbReference>
<protein>
    <submittedName>
        <fullName evidence="2">Uncharacterized protein</fullName>
    </submittedName>
</protein>
<dbReference type="RefSeq" id="WP_058472739.1">
    <property type="nucleotide sequence ID" value="NZ_CAAAIL010000011.1"/>
</dbReference>
<reference evidence="2 4" key="2">
    <citation type="submission" date="2018-06" db="EMBL/GenBank/DDBJ databases">
        <authorList>
            <consortium name="Pathogen Informatics"/>
            <person name="Doyle S."/>
        </authorList>
    </citation>
    <scope>NUCLEOTIDE SEQUENCE [LARGE SCALE GENOMIC DNA]</scope>
    <source>
        <strain evidence="2 4">NCTC12376</strain>
    </source>
</reference>
<evidence type="ECO:0000313" key="4">
    <source>
        <dbReference type="Proteomes" id="UP000254230"/>
    </source>
</evidence>
<name>A0A378KZZ2_9GAMM</name>
<organism evidence="2 4">
    <name type="scientific">Legionella quateirensis</name>
    <dbReference type="NCBI Taxonomy" id="45072"/>
    <lineage>
        <taxon>Bacteria</taxon>
        <taxon>Pseudomonadati</taxon>
        <taxon>Pseudomonadota</taxon>
        <taxon>Gammaproteobacteria</taxon>
        <taxon>Legionellales</taxon>
        <taxon>Legionellaceae</taxon>
        <taxon>Legionella</taxon>
    </lineage>
</organism>
<evidence type="ECO:0000313" key="1">
    <source>
        <dbReference type="EMBL" id="KTD52690.1"/>
    </source>
</evidence>
<reference evidence="1 3" key="1">
    <citation type="submission" date="2015-11" db="EMBL/GenBank/DDBJ databases">
        <title>Genomic analysis of 38 Legionella species identifies large and diverse effector repertoires.</title>
        <authorList>
            <person name="Burstein D."/>
            <person name="Amaro F."/>
            <person name="Zusman T."/>
            <person name="Lifshitz Z."/>
            <person name="Cohen O."/>
            <person name="Gilbert J.A."/>
            <person name="Pupko T."/>
            <person name="Shuman H.A."/>
            <person name="Segal G."/>
        </authorList>
    </citation>
    <scope>NUCLEOTIDE SEQUENCE [LARGE SCALE GENOMIC DNA]</scope>
    <source>
        <strain evidence="1 3">ATCC 49507</strain>
    </source>
</reference>
<proteinExistence type="predicted"/>
<evidence type="ECO:0000313" key="3">
    <source>
        <dbReference type="Proteomes" id="UP000054639"/>
    </source>
</evidence>
<dbReference type="AlphaFoldDB" id="A0A378KZZ2"/>
<dbReference type="Proteomes" id="UP000054639">
    <property type="component" value="Unassembled WGS sequence"/>
</dbReference>
<accession>A0A378KZZ2</accession>
<sequence>MKLEELFMRDLEEQKVSAVRDIEQRISFSVGISMFGFFASDKSRAEIPKIRKMGQSHIAQVNTHYEQERSIKTSWLNNHTAVLSELKQKVTELPEHESRVPHL</sequence>
<evidence type="ECO:0000313" key="2">
    <source>
        <dbReference type="EMBL" id="STY19107.1"/>
    </source>
</evidence>